<accession>D3QA63</accession>
<dbReference type="PROSITE" id="PS00108">
    <property type="entry name" value="PROTEIN_KINASE_ST"/>
    <property type="match status" value="1"/>
</dbReference>
<dbReference type="eggNOG" id="COG0515">
    <property type="taxonomic scope" value="Bacteria"/>
</dbReference>
<evidence type="ECO:0000256" key="6">
    <source>
        <dbReference type="ARBA" id="ARBA00022840"/>
    </source>
</evidence>
<dbReference type="EC" id="2.7.11.1" evidence="1"/>
<evidence type="ECO:0000259" key="9">
    <source>
        <dbReference type="PROSITE" id="PS50011"/>
    </source>
</evidence>
<keyword evidence="2 10" id="KW-0723">Serine/threonine-protein kinase</keyword>
<keyword evidence="5 10" id="KW-0418">Kinase</keyword>
<evidence type="ECO:0000256" key="4">
    <source>
        <dbReference type="ARBA" id="ARBA00022741"/>
    </source>
</evidence>
<feature type="compositionally biased region" description="Pro residues" evidence="7">
    <location>
        <begin position="327"/>
        <end position="349"/>
    </location>
</feature>
<evidence type="ECO:0000256" key="3">
    <source>
        <dbReference type="ARBA" id="ARBA00022679"/>
    </source>
</evidence>
<evidence type="ECO:0000313" key="10">
    <source>
        <dbReference type="EMBL" id="ADD40775.1"/>
    </source>
</evidence>
<dbReference type="GO" id="GO:0004674">
    <property type="term" value="F:protein serine/threonine kinase activity"/>
    <property type="evidence" value="ECO:0007669"/>
    <property type="project" value="UniProtKB-KW"/>
</dbReference>
<feature type="domain" description="Protein kinase" evidence="9">
    <location>
        <begin position="18"/>
        <end position="299"/>
    </location>
</feature>
<dbReference type="SUPFAM" id="SSF56112">
    <property type="entry name" value="Protein kinase-like (PK-like)"/>
    <property type="match status" value="1"/>
</dbReference>
<dbReference type="PROSITE" id="PS50011">
    <property type="entry name" value="PROTEIN_KINASE_DOM"/>
    <property type="match status" value="1"/>
</dbReference>
<dbReference type="Gene3D" id="1.10.510.10">
    <property type="entry name" value="Transferase(Phosphotransferase) domain 1"/>
    <property type="match status" value="1"/>
</dbReference>
<dbReference type="Pfam" id="PF00069">
    <property type="entry name" value="Pkinase"/>
    <property type="match status" value="1"/>
</dbReference>
<keyword evidence="8" id="KW-0812">Transmembrane</keyword>
<keyword evidence="8" id="KW-1133">Transmembrane helix</keyword>
<evidence type="ECO:0000256" key="8">
    <source>
        <dbReference type="SAM" id="Phobius"/>
    </source>
</evidence>
<sequence>MMAPHGQTWPSETDFPDLAEVSVIARGAHATVYGAFQISAGREVALKIDNRVLAPDSDERRRFQQEARAVGRLSEHPGIIDTYIAGFTSQGHPYMVTELCQGSYADKLAKDGALTPEEVQRIGVRIADALAEAHEHRVLHRDIKPANLLIDRSGNPVLADFGVASLMDSRVGQPVVRAAMTPAYAPLETFHLRPSGEPGDVYSLAATLYALLSGRPPRFPADDRDFTIDDVIGLFTEPIGDVPGVSQTLLGMLRAAMTNNPEGRPSAMQFRDMLDSVPIAAATAAIPVATRTAPVHPALAAPPAPRRPEWTEPVTANVEAIQDRRPSPSPTPSPSPSPMPPPSPGPRPRPAWGIDRKPPAGPQGPPGPPGPPNNLPVPASRGKELELSTRRERRIAARGGKETSGIGQLILVGAIAVTIIVAGAVFAVWAFTGGEESSGDDTTADAVNCDVEKFNLSCVEPALCFNGALNDSKDFAAAEEISCKKEHQWEAYAKGELPKDVETPTIAAVSEQKIVKDTCLNEGSKGPLTSIKGVGASKWDSKVLPPTKKDFDAGSTTFYCVVQPKDGKPTTGSAFSE</sequence>
<dbReference type="EMBL" id="CP001778">
    <property type="protein sequence ID" value="ADD40775.1"/>
    <property type="molecule type" value="Genomic_DNA"/>
</dbReference>
<feature type="transmembrane region" description="Helical" evidence="8">
    <location>
        <begin position="409"/>
        <end position="431"/>
    </location>
</feature>
<dbReference type="HOGENOM" id="CLU_000288_169_0_11"/>
<name>D3QA63_STANL</name>
<evidence type="ECO:0000313" key="11">
    <source>
        <dbReference type="Proteomes" id="UP000000844"/>
    </source>
</evidence>
<keyword evidence="11" id="KW-1185">Reference proteome</keyword>
<feature type="compositionally biased region" description="Pro residues" evidence="7">
    <location>
        <begin position="359"/>
        <end position="375"/>
    </location>
</feature>
<dbReference type="InterPro" id="IPR011009">
    <property type="entry name" value="Kinase-like_dom_sf"/>
</dbReference>
<keyword evidence="8" id="KW-0472">Membrane</keyword>
<proteinExistence type="predicted"/>
<dbReference type="Proteomes" id="UP000000844">
    <property type="component" value="Chromosome"/>
</dbReference>
<evidence type="ECO:0000256" key="7">
    <source>
        <dbReference type="SAM" id="MobiDB-lite"/>
    </source>
</evidence>
<dbReference type="CDD" id="cd14014">
    <property type="entry name" value="STKc_PknB_like"/>
    <property type="match status" value="1"/>
</dbReference>
<keyword evidence="3" id="KW-0808">Transferase</keyword>
<feature type="region of interest" description="Disordered" evidence="7">
    <location>
        <begin position="320"/>
        <end position="389"/>
    </location>
</feature>
<evidence type="ECO:0000256" key="2">
    <source>
        <dbReference type="ARBA" id="ARBA00022527"/>
    </source>
</evidence>
<gene>
    <name evidence="10" type="ordered locus">Snas_1065</name>
</gene>
<dbReference type="AlphaFoldDB" id="D3QA63"/>
<keyword evidence="6" id="KW-0067">ATP-binding</keyword>
<dbReference type="STRING" id="446470.Snas_1065"/>
<organism evidence="10 11">
    <name type="scientific">Stackebrandtia nassauensis (strain DSM 44728 / CIP 108903 / NRRL B-16338 / NBRC 102104 / LLR-40K-21)</name>
    <dbReference type="NCBI Taxonomy" id="446470"/>
    <lineage>
        <taxon>Bacteria</taxon>
        <taxon>Bacillati</taxon>
        <taxon>Actinomycetota</taxon>
        <taxon>Actinomycetes</taxon>
        <taxon>Glycomycetales</taxon>
        <taxon>Glycomycetaceae</taxon>
        <taxon>Stackebrandtia</taxon>
    </lineage>
</organism>
<dbReference type="Gene3D" id="3.30.200.20">
    <property type="entry name" value="Phosphorylase Kinase, domain 1"/>
    <property type="match status" value="1"/>
</dbReference>
<dbReference type="SMART" id="SM00220">
    <property type="entry name" value="S_TKc"/>
    <property type="match status" value="1"/>
</dbReference>
<reference evidence="10 11" key="1">
    <citation type="journal article" date="2009" name="Stand. Genomic Sci.">
        <title>Complete genome sequence of Stackebrandtia nassauensis type strain (LLR-40K-21).</title>
        <authorList>
            <person name="Munk C."/>
            <person name="Lapidus A."/>
            <person name="Copeland A."/>
            <person name="Jando M."/>
            <person name="Mayilraj S."/>
            <person name="Glavina Del Rio T."/>
            <person name="Nolan M."/>
            <person name="Chen F."/>
            <person name="Lucas S."/>
            <person name="Tice H."/>
            <person name="Cheng J.F."/>
            <person name="Han C."/>
            <person name="Detter J.C."/>
            <person name="Bruce D."/>
            <person name="Goodwin L."/>
            <person name="Chain P."/>
            <person name="Pitluck S."/>
            <person name="Goker M."/>
            <person name="Ovchinikova G."/>
            <person name="Pati A."/>
            <person name="Ivanova N."/>
            <person name="Mavromatis K."/>
            <person name="Chen A."/>
            <person name="Palaniappan K."/>
            <person name="Land M."/>
            <person name="Hauser L."/>
            <person name="Chang Y.J."/>
            <person name="Jeffries C.D."/>
            <person name="Bristow J."/>
            <person name="Eisen J.A."/>
            <person name="Markowitz V."/>
            <person name="Hugenholtz P."/>
            <person name="Kyrpides N.C."/>
            <person name="Klenk H.P."/>
        </authorList>
    </citation>
    <scope>NUCLEOTIDE SEQUENCE [LARGE SCALE GENOMIC DNA]</scope>
    <source>
        <strain evidence="11">DSM 44728 / CIP 108903 / NRRL B-16338 / NBRC 102104 / LLR-40K-21</strain>
    </source>
</reference>
<dbReference type="PANTHER" id="PTHR43289">
    <property type="entry name" value="MITOGEN-ACTIVATED PROTEIN KINASE KINASE KINASE 20-RELATED"/>
    <property type="match status" value="1"/>
</dbReference>
<evidence type="ECO:0000256" key="1">
    <source>
        <dbReference type="ARBA" id="ARBA00012513"/>
    </source>
</evidence>
<keyword evidence="4" id="KW-0547">Nucleotide-binding</keyword>
<dbReference type="RefSeq" id="WP_013016346.1">
    <property type="nucleotide sequence ID" value="NC_013947.1"/>
</dbReference>
<dbReference type="KEGG" id="sna:Snas_1065"/>
<evidence type="ECO:0000256" key="5">
    <source>
        <dbReference type="ARBA" id="ARBA00022777"/>
    </source>
</evidence>
<dbReference type="GO" id="GO:0005524">
    <property type="term" value="F:ATP binding"/>
    <property type="evidence" value="ECO:0007669"/>
    <property type="project" value="UniProtKB-KW"/>
</dbReference>
<dbReference type="InterPro" id="IPR000719">
    <property type="entry name" value="Prot_kinase_dom"/>
</dbReference>
<protein>
    <recommendedName>
        <fullName evidence="1">non-specific serine/threonine protein kinase</fullName>
        <ecNumber evidence="1">2.7.11.1</ecNumber>
    </recommendedName>
</protein>
<dbReference type="PANTHER" id="PTHR43289:SF6">
    <property type="entry name" value="SERINE_THREONINE-PROTEIN KINASE NEKL-3"/>
    <property type="match status" value="1"/>
</dbReference>
<dbReference type="InterPro" id="IPR008271">
    <property type="entry name" value="Ser/Thr_kinase_AS"/>
</dbReference>